<evidence type="ECO:0000259" key="8">
    <source>
        <dbReference type="Pfam" id="PF16901"/>
    </source>
</evidence>
<organism evidence="9 10">
    <name type="scientific">Salinisphaera dokdonensis CL-ES53</name>
    <dbReference type="NCBI Taxonomy" id="1304272"/>
    <lineage>
        <taxon>Bacteria</taxon>
        <taxon>Pseudomonadati</taxon>
        <taxon>Pseudomonadota</taxon>
        <taxon>Gammaproteobacteria</taxon>
        <taxon>Salinisphaerales</taxon>
        <taxon>Salinisphaeraceae</taxon>
        <taxon>Salinisphaera</taxon>
    </lineage>
</organism>
<evidence type="ECO:0000256" key="6">
    <source>
        <dbReference type="ARBA" id="ARBA00023002"/>
    </source>
</evidence>
<dbReference type="Gene3D" id="3.30.9.10">
    <property type="entry name" value="D-Amino Acid Oxidase, subunit A, domain 2"/>
    <property type="match status" value="1"/>
</dbReference>
<evidence type="ECO:0000256" key="2">
    <source>
        <dbReference type="ARBA" id="ARBA00007330"/>
    </source>
</evidence>
<dbReference type="Proteomes" id="UP001460888">
    <property type="component" value="Unassembled WGS sequence"/>
</dbReference>
<dbReference type="InterPro" id="IPR031656">
    <property type="entry name" value="DAO_C"/>
</dbReference>
<proteinExistence type="inferred from homology"/>
<dbReference type="InterPro" id="IPR006076">
    <property type="entry name" value="FAD-dep_OxRdtase"/>
</dbReference>
<feature type="domain" description="Alpha-glycerophosphate oxidase C-terminal" evidence="8">
    <location>
        <begin position="437"/>
        <end position="497"/>
    </location>
</feature>
<dbReference type="Gene3D" id="3.50.50.60">
    <property type="entry name" value="FAD/NAD(P)-binding domain"/>
    <property type="match status" value="1"/>
</dbReference>
<evidence type="ECO:0000256" key="3">
    <source>
        <dbReference type="ARBA" id="ARBA00022630"/>
    </source>
</evidence>
<dbReference type="Gene3D" id="1.10.8.870">
    <property type="entry name" value="Alpha-glycerophosphate oxidase, cap domain"/>
    <property type="match status" value="1"/>
</dbReference>
<sequence>MWTEGWRSRFKAAAETHFDVLIIGGGISGAGIALEAARAGLRVALVEQNDFASGTSSWSSKLVHGGLRYLASGDWRLTRESVHERQRLMRDLPGLVEPLDFMLPVYAHDKPGRWALGAALGMYDLMAGKRYSHYMKPSTFGTHMPYLNSGDLKGGFVYRDAVTDDVGLTLRVLIEAHEYGALAANYVRADEFIFDNDKVVGARVTDSETGDAFTIQASSVVNATGPWSDKLRERVDGRPQLRPLRGSHFVFPFHALPVARAITLFHPDDRRPLFAIPWQGATVFGTTDLDHEQPMDEPSRMSAAESDYLIAAARHYFPSRDLCAADAFSAFAGVRPVVRGEPGASASEESRESAIDVEKGLITVTGGKLTTFRVTAHEVLERVADALGRRFTLNTKAPIVHAGTASAHTSLEVARGVRHGPAYAGMPAGQSDATRLGTTDYCLRELRFALTHEAVAHLDDLMLRRTRAGLLLCKGGLHQLPLIEPLVRDALGWNSAQWDREVERYLAHWQAVHAPA</sequence>
<name>A0ABV2AWW8_9GAMM</name>
<dbReference type="InterPro" id="IPR036188">
    <property type="entry name" value="FAD/NAD-bd_sf"/>
</dbReference>
<dbReference type="PANTHER" id="PTHR11985">
    <property type="entry name" value="GLYCEROL-3-PHOSPHATE DEHYDROGENASE"/>
    <property type="match status" value="1"/>
</dbReference>
<keyword evidence="3" id="KW-0285">Flavoprotein</keyword>
<comment type="cofactor">
    <cofactor evidence="1">
        <name>FAD</name>
        <dbReference type="ChEBI" id="CHEBI:57692"/>
    </cofactor>
</comment>
<keyword evidence="6" id="KW-0560">Oxidoreductase</keyword>
<evidence type="ECO:0000256" key="1">
    <source>
        <dbReference type="ARBA" id="ARBA00001974"/>
    </source>
</evidence>
<evidence type="ECO:0000256" key="5">
    <source>
        <dbReference type="ARBA" id="ARBA00022827"/>
    </source>
</evidence>
<comment type="similarity">
    <text evidence="2">Belongs to the FAD-dependent glycerol-3-phosphate dehydrogenase family.</text>
</comment>
<keyword evidence="5" id="KW-0274">FAD</keyword>
<dbReference type="PANTHER" id="PTHR11985:SF35">
    <property type="entry name" value="ANAEROBIC GLYCEROL-3-PHOSPHATE DEHYDROGENASE SUBUNIT A"/>
    <property type="match status" value="1"/>
</dbReference>
<gene>
    <name evidence="9" type="ORF">SADO_02775</name>
</gene>
<accession>A0ABV2AWW8</accession>
<keyword evidence="10" id="KW-1185">Reference proteome</keyword>
<evidence type="ECO:0000313" key="9">
    <source>
        <dbReference type="EMBL" id="MES1928144.1"/>
    </source>
</evidence>
<dbReference type="EMBL" id="APND01000001">
    <property type="protein sequence ID" value="MES1928144.1"/>
    <property type="molecule type" value="Genomic_DNA"/>
</dbReference>
<evidence type="ECO:0000256" key="4">
    <source>
        <dbReference type="ARBA" id="ARBA00022798"/>
    </source>
</evidence>
<protein>
    <submittedName>
        <fullName evidence="9">FAD dependent oxidoreductase</fullName>
    </submittedName>
</protein>
<dbReference type="Pfam" id="PF16901">
    <property type="entry name" value="DAO_C"/>
    <property type="match status" value="1"/>
</dbReference>
<feature type="domain" description="FAD dependent oxidoreductase" evidence="7">
    <location>
        <begin position="19"/>
        <end position="368"/>
    </location>
</feature>
<keyword evidence="4" id="KW-0319">Glycerol metabolism</keyword>
<evidence type="ECO:0000259" key="7">
    <source>
        <dbReference type="Pfam" id="PF01266"/>
    </source>
</evidence>
<reference evidence="9 10" key="1">
    <citation type="submission" date="2013-03" db="EMBL/GenBank/DDBJ databases">
        <title>Salinisphaera dokdonensis CL-ES53 Genome Sequencing.</title>
        <authorList>
            <person name="Li C."/>
            <person name="Lai Q."/>
            <person name="Shao Z."/>
        </authorList>
    </citation>
    <scope>NUCLEOTIDE SEQUENCE [LARGE SCALE GENOMIC DNA]</scope>
    <source>
        <strain evidence="9 10">CL-ES53</strain>
    </source>
</reference>
<dbReference type="InterPro" id="IPR000447">
    <property type="entry name" value="G3P_DH_FAD-dep"/>
</dbReference>
<comment type="caution">
    <text evidence="9">The sequence shown here is derived from an EMBL/GenBank/DDBJ whole genome shotgun (WGS) entry which is preliminary data.</text>
</comment>
<dbReference type="RefSeq" id="WP_353109037.1">
    <property type="nucleotide sequence ID" value="NZ_APND01000001.1"/>
</dbReference>
<evidence type="ECO:0000313" key="10">
    <source>
        <dbReference type="Proteomes" id="UP001460888"/>
    </source>
</evidence>
<dbReference type="SUPFAM" id="SSF51905">
    <property type="entry name" value="FAD/NAD(P)-binding domain"/>
    <property type="match status" value="1"/>
</dbReference>
<dbReference type="Pfam" id="PF01266">
    <property type="entry name" value="DAO"/>
    <property type="match status" value="1"/>
</dbReference>
<dbReference type="PRINTS" id="PR01001">
    <property type="entry name" value="FADG3PDH"/>
</dbReference>
<dbReference type="InterPro" id="IPR038299">
    <property type="entry name" value="DAO_C_sf"/>
</dbReference>